<evidence type="ECO:0000256" key="1">
    <source>
        <dbReference type="SAM" id="MobiDB-lite"/>
    </source>
</evidence>
<dbReference type="Pfam" id="PF09723">
    <property type="entry name" value="Zn_ribbon_8"/>
    <property type="match status" value="1"/>
</dbReference>
<feature type="domain" description="Putative regulatory protein FmdB zinc ribbon" evidence="2">
    <location>
        <begin position="1"/>
        <end position="42"/>
    </location>
</feature>
<dbReference type="AlphaFoldDB" id="A0A5B1BXC5"/>
<dbReference type="RefSeq" id="WP_149652200.1">
    <property type="nucleotide sequence ID" value="NZ_VTZN01000003.1"/>
</dbReference>
<name>A0A5B1BXC5_MYCSI</name>
<evidence type="ECO:0000259" key="2">
    <source>
        <dbReference type="SMART" id="SM00834"/>
    </source>
</evidence>
<accession>A0A5B1BXC5</accession>
<protein>
    <submittedName>
        <fullName evidence="3">Zinc ribbon domain-containing protein</fullName>
    </submittedName>
</protein>
<organism evidence="3 4">
    <name type="scientific">Mycobacterium simiae</name>
    <name type="common">Mycobacterium habana</name>
    <dbReference type="NCBI Taxonomy" id="1784"/>
    <lineage>
        <taxon>Bacteria</taxon>
        <taxon>Bacillati</taxon>
        <taxon>Actinomycetota</taxon>
        <taxon>Actinomycetes</taxon>
        <taxon>Mycobacteriales</taxon>
        <taxon>Mycobacteriaceae</taxon>
        <taxon>Mycobacterium</taxon>
        <taxon>Mycobacterium simiae complex</taxon>
    </lineage>
</organism>
<dbReference type="InterPro" id="IPR013429">
    <property type="entry name" value="Regulatory_FmdB_Zinc_ribbon"/>
</dbReference>
<comment type="caution">
    <text evidence="3">The sequence shown here is derived from an EMBL/GenBank/DDBJ whole genome shotgun (WGS) entry which is preliminary data.</text>
</comment>
<evidence type="ECO:0000313" key="4">
    <source>
        <dbReference type="Proteomes" id="UP000324701"/>
    </source>
</evidence>
<evidence type="ECO:0000313" key="3">
    <source>
        <dbReference type="EMBL" id="KAA1252033.1"/>
    </source>
</evidence>
<dbReference type="Proteomes" id="UP000324701">
    <property type="component" value="Unassembled WGS sequence"/>
</dbReference>
<proteinExistence type="predicted"/>
<dbReference type="SMART" id="SM00834">
    <property type="entry name" value="CxxC_CXXC_SSSS"/>
    <property type="match status" value="1"/>
</dbReference>
<keyword evidence="4" id="KW-1185">Reference proteome</keyword>
<dbReference type="NCBIfam" id="TIGR02605">
    <property type="entry name" value="CxxC_CxxC_SSSS"/>
    <property type="match status" value="1"/>
</dbReference>
<gene>
    <name evidence="3" type="ORF">F0Q45_01390</name>
</gene>
<dbReference type="OrthoDB" id="9792898at2"/>
<reference evidence="3 4" key="1">
    <citation type="submission" date="2019-09" db="EMBL/GenBank/DDBJ databases">
        <title>Report of infection by Mycobacterium simiae a patient suffering from pulmonary tuberculosis.</title>
        <authorList>
            <person name="Mohanty P.S."/>
            <person name="Bansal A.K."/>
            <person name="Singh H."/>
            <person name="Sharma S."/>
            <person name="Patil S.A."/>
            <person name="Upadhaya P."/>
            <person name="Singh P.K."/>
            <person name="Kumar D."/>
            <person name="Kumar S."/>
            <person name="Singh R.K."/>
            <person name="Chaudhary B."/>
        </authorList>
    </citation>
    <scope>NUCLEOTIDE SEQUENCE [LARGE SCALE GENOMIC DNA]</scope>
    <source>
        <strain evidence="3 4">JAL-560-SIM</strain>
    </source>
</reference>
<dbReference type="EMBL" id="VTZN01000003">
    <property type="protein sequence ID" value="KAA1252033.1"/>
    <property type="molecule type" value="Genomic_DNA"/>
</dbReference>
<feature type="region of interest" description="Disordered" evidence="1">
    <location>
        <begin position="76"/>
        <end position="95"/>
    </location>
</feature>
<sequence>MPTYVFRCTQGCANFTERHPMNAIPDSAECPQCSHAARRIPATPMVGVGRSVAMRLHDRTRATADAPDVVTRLPAAQRTRSAVTRNPLHRRLPRA</sequence>